<organism evidence="2 3">
    <name type="scientific">Clydaea vesicula</name>
    <dbReference type="NCBI Taxonomy" id="447962"/>
    <lineage>
        <taxon>Eukaryota</taxon>
        <taxon>Fungi</taxon>
        <taxon>Fungi incertae sedis</taxon>
        <taxon>Chytridiomycota</taxon>
        <taxon>Chytridiomycota incertae sedis</taxon>
        <taxon>Chytridiomycetes</taxon>
        <taxon>Lobulomycetales</taxon>
        <taxon>Lobulomycetaceae</taxon>
        <taxon>Clydaea</taxon>
    </lineage>
</organism>
<proteinExistence type="predicted"/>
<dbReference type="EMBL" id="JADGJW010000187">
    <property type="protein sequence ID" value="KAJ3222181.1"/>
    <property type="molecule type" value="Genomic_DNA"/>
</dbReference>
<reference evidence="2" key="1">
    <citation type="submission" date="2020-05" db="EMBL/GenBank/DDBJ databases">
        <title>Phylogenomic resolution of chytrid fungi.</title>
        <authorList>
            <person name="Stajich J.E."/>
            <person name="Amses K."/>
            <person name="Simmons R."/>
            <person name="Seto K."/>
            <person name="Myers J."/>
            <person name="Bonds A."/>
            <person name="Quandt C.A."/>
            <person name="Barry K."/>
            <person name="Liu P."/>
            <person name="Grigoriev I."/>
            <person name="Longcore J.E."/>
            <person name="James T.Y."/>
        </authorList>
    </citation>
    <scope>NUCLEOTIDE SEQUENCE</scope>
    <source>
        <strain evidence="2">JEL0476</strain>
    </source>
</reference>
<evidence type="ECO:0000256" key="1">
    <source>
        <dbReference type="SAM" id="Coils"/>
    </source>
</evidence>
<dbReference type="PANTHER" id="PTHR28661:SF1">
    <property type="entry name" value="MICROTUBULE NUCLEATION FACTOR SSNA1"/>
    <property type="match status" value="1"/>
</dbReference>
<dbReference type="PANTHER" id="PTHR28661">
    <property type="entry name" value="SJOEGREN SYNDROME NUCLEAR AUTOANTIGEN 1"/>
    <property type="match status" value="1"/>
</dbReference>
<dbReference type="Proteomes" id="UP001211065">
    <property type="component" value="Unassembled WGS sequence"/>
</dbReference>
<accession>A0AAD5U2H7</accession>
<gene>
    <name evidence="2" type="ORF">HK099_002580</name>
</gene>
<feature type="coiled-coil region" evidence="1">
    <location>
        <begin position="15"/>
        <end position="102"/>
    </location>
</feature>
<evidence type="ECO:0000313" key="2">
    <source>
        <dbReference type="EMBL" id="KAJ3222181.1"/>
    </source>
</evidence>
<name>A0AAD5U2H7_9FUNG</name>
<sequence length="105" mass="12278">MSSLQILNTDLVKGLNELKKGKDEIEKKINLDKEKKSTLEKEKKELELKLSFLESSLKKKQLIFDKYCDLINETEKNYSMIVQSSKNLLDVLKKEKTEIETNEVQ</sequence>
<evidence type="ECO:0000313" key="3">
    <source>
        <dbReference type="Proteomes" id="UP001211065"/>
    </source>
</evidence>
<keyword evidence="1" id="KW-0175">Coiled coil</keyword>
<dbReference type="GO" id="GO:0036064">
    <property type="term" value="C:ciliary basal body"/>
    <property type="evidence" value="ECO:0007669"/>
    <property type="project" value="TreeGrafter"/>
</dbReference>
<protein>
    <submittedName>
        <fullName evidence="2">Uncharacterized protein</fullName>
    </submittedName>
</protein>
<dbReference type="AlphaFoldDB" id="A0AAD5U2H7"/>
<dbReference type="InterPro" id="IPR033362">
    <property type="entry name" value="SSNA1_fam"/>
</dbReference>
<keyword evidence="3" id="KW-1185">Reference proteome</keyword>
<comment type="caution">
    <text evidence="2">The sequence shown here is derived from an EMBL/GenBank/DDBJ whole genome shotgun (WGS) entry which is preliminary data.</text>
</comment>